<organism evidence="8 9">
    <name type="scientific">Brotaphodocola catenula</name>
    <dbReference type="NCBI Taxonomy" id="2885361"/>
    <lineage>
        <taxon>Bacteria</taxon>
        <taxon>Bacillati</taxon>
        <taxon>Bacillota</taxon>
        <taxon>Clostridia</taxon>
        <taxon>Lachnospirales</taxon>
        <taxon>Lachnospiraceae</taxon>
        <taxon>Brotaphodocola</taxon>
    </lineage>
</organism>
<dbReference type="GO" id="GO:0019674">
    <property type="term" value="P:NAD+ metabolic process"/>
    <property type="evidence" value="ECO:0007669"/>
    <property type="project" value="InterPro"/>
</dbReference>
<evidence type="ECO:0000256" key="2">
    <source>
        <dbReference type="ARBA" id="ARBA00022777"/>
    </source>
</evidence>
<evidence type="ECO:0000313" key="8">
    <source>
        <dbReference type="EMBL" id="MCC2163539.1"/>
    </source>
</evidence>
<gene>
    <name evidence="6" type="primary">nadK</name>
    <name evidence="8" type="ORF">LKD32_01350</name>
</gene>
<comment type="function">
    <text evidence="6">Involved in the regulation of the intracellular balance of NAD and NADP, and is a key enzyme in the biosynthesis of NADP. Catalyzes specifically the phosphorylation on 2'-hydroxyl of the adenosine moiety of NAD to yield NADP.</text>
</comment>
<comment type="similarity">
    <text evidence="6">Belongs to the NAD kinase family.</text>
</comment>
<dbReference type="GO" id="GO:0051287">
    <property type="term" value="F:NAD binding"/>
    <property type="evidence" value="ECO:0007669"/>
    <property type="project" value="UniProtKB-ARBA"/>
</dbReference>
<dbReference type="Gene3D" id="2.60.200.30">
    <property type="entry name" value="Probable inorganic polyphosphate/atp-NAD kinase, domain 2"/>
    <property type="match status" value="1"/>
</dbReference>
<comment type="caution">
    <text evidence="6">Lacks conserved residue(s) required for the propagation of feature annotation.</text>
</comment>
<name>A0AAE3AP66_9FIRM</name>
<evidence type="ECO:0000313" key="9">
    <source>
        <dbReference type="Proteomes" id="UP001198962"/>
    </source>
</evidence>
<dbReference type="Gene3D" id="3.40.50.10330">
    <property type="entry name" value="Probable inorganic polyphosphate/atp-NAD kinase, domain 1"/>
    <property type="match status" value="1"/>
</dbReference>
<dbReference type="PANTHER" id="PTHR20275:SF0">
    <property type="entry name" value="NAD KINASE"/>
    <property type="match status" value="1"/>
</dbReference>
<dbReference type="SUPFAM" id="SSF111331">
    <property type="entry name" value="NAD kinase/diacylglycerol kinase-like"/>
    <property type="match status" value="1"/>
</dbReference>
<dbReference type="EC" id="2.7.1.23" evidence="6"/>
<reference evidence="8" key="1">
    <citation type="submission" date="2021-10" db="EMBL/GenBank/DDBJ databases">
        <title>Anaerobic single-cell dispensing facilitates the cultivation of human gut bacteria.</title>
        <authorList>
            <person name="Afrizal A."/>
        </authorList>
    </citation>
    <scope>NUCLEOTIDE SEQUENCE</scope>
    <source>
        <strain evidence="8">CLA-AA-H274</strain>
    </source>
</reference>
<dbReference type="GO" id="GO:0006741">
    <property type="term" value="P:NADP+ biosynthetic process"/>
    <property type="evidence" value="ECO:0007669"/>
    <property type="project" value="UniProtKB-UniRule"/>
</dbReference>
<feature type="binding site" evidence="6">
    <location>
        <begin position="71"/>
        <end position="72"/>
    </location>
    <ligand>
        <name>NAD(+)</name>
        <dbReference type="ChEBI" id="CHEBI:57540"/>
    </ligand>
</feature>
<keyword evidence="3 6" id="KW-0521">NADP</keyword>
<evidence type="ECO:0000256" key="5">
    <source>
        <dbReference type="ARBA" id="ARBA00047925"/>
    </source>
</evidence>
<dbReference type="GO" id="GO:0046872">
    <property type="term" value="F:metal ion binding"/>
    <property type="evidence" value="ECO:0007669"/>
    <property type="project" value="UniProtKB-UniRule"/>
</dbReference>
<comment type="caution">
    <text evidence="8">The sequence shown here is derived from an EMBL/GenBank/DDBJ whole genome shotgun (WGS) entry which is preliminary data.</text>
</comment>
<evidence type="ECO:0000256" key="6">
    <source>
        <dbReference type="HAMAP-Rule" id="MF_00361"/>
    </source>
</evidence>
<comment type="subcellular location">
    <subcellularLocation>
        <location evidence="6">Cytoplasm</location>
    </subcellularLocation>
</comment>
<keyword evidence="9" id="KW-1185">Reference proteome</keyword>
<dbReference type="InterPro" id="IPR017438">
    <property type="entry name" value="ATP-NAD_kinase_N"/>
</dbReference>
<dbReference type="EMBL" id="JAJEPU010000002">
    <property type="protein sequence ID" value="MCC2163539.1"/>
    <property type="molecule type" value="Genomic_DNA"/>
</dbReference>
<dbReference type="InterPro" id="IPR002504">
    <property type="entry name" value="NADK"/>
</dbReference>
<evidence type="ECO:0000256" key="4">
    <source>
        <dbReference type="ARBA" id="ARBA00023027"/>
    </source>
</evidence>
<protein>
    <recommendedName>
        <fullName evidence="6">NAD kinase</fullName>
        <ecNumber evidence="6">2.7.1.23</ecNumber>
    </recommendedName>
    <alternativeName>
        <fullName evidence="6">ATP-dependent NAD kinase</fullName>
    </alternativeName>
</protein>
<dbReference type="PANTHER" id="PTHR20275">
    <property type="entry name" value="NAD KINASE"/>
    <property type="match status" value="1"/>
</dbReference>
<dbReference type="Pfam" id="PF01513">
    <property type="entry name" value="NAD_kinase"/>
    <property type="match status" value="1"/>
</dbReference>
<dbReference type="GO" id="GO:0003951">
    <property type="term" value="F:NAD+ kinase activity"/>
    <property type="evidence" value="ECO:0007669"/>
    <property type="project" value="UniProtKB-UniRule"/>
</dbReference>
<dbReference type="InterPro" id="IPR016064">
    <property type="entry name" value="NAD/diacylglycerol_kinase_sf"/>
</dbReference>
<dbReference type="RefSeq" id="WP_177977685.1">
    <property type="nucleotide sequence ID" value="NZ_JAJEPU010000002.1"/>
</dbReference>
<keyword evidence="4 6" id="KW-0520">NAD</keyword>
<keyword evidence="6" id="KW-0547">Nucleotide-binding</keyword>
<dbReference type="HAMAP" id="MF_00361">
    <property type="entry name" value="NAD_kinase"/>
    <property type="match status" value="1"/>
</dbReference>
<dbReference type="GO" id="GO:0005737">
    <property type="term" value="C:cytoplasm"/>
    <property type="evidence" value="ECO:0007669"/>
    <property type="project" value="UniProtKB-SubCell"/>
</dbReference>
<sequence>MKHFYLIANPTKEGAVETAIQIRDYLISRGATCTGGVEEDPEKSGKKHRNGYTDPKDVPEETECVITLGGDGTLIQASRDLVARQLPLIGINLGNLGYLTQVSRGEDIRPMLEALLNDNYTLENRMMLEGRVTGKDGIRTGVALNDIVLARKNVLQMLKFRVFLNGEYLNEYLADGMIAATPTGSTAYNLSAGGPVVTPGTELIVLTPICPHTLGAQSIVLSSEDRIEIHLMEYRDKEQTAVFDGDQVVDLRPGDTLEIFRSRNHTVLIKLKNISFLETLRNKMDRV</sequence>
<keyword evidence="6" id="KW-0067">ATP-binding</keyword>
<keyword evidence="1 6" id="KW-0808">Transferase</keyword>
<feature type="binding site" evidence="6">
    <location>
        <position position="175"/>
    </location>
    <ligand>
        <name>NAD(+)</name>
        <dbReference type="ChEBI" id="CHEBI:57540"/>
    </ligand>
</feature>
<comment type="cofactor">
    <cofactor evidence="6">
        <name>a divalent metal cation</name>
        <dbReference type="ChEBI" id="CHEBI:60240"/>
    </cofactor>
</comment>
<proteinExistence type="inferred from homology"/>
<feature type="region of interest" description="Disordered" evidence="7">
    <location>
        <begin position="33"/>
        <end position="58"/>
    </location>
</feature>
<dbReference type="Pfam" id="PF20143">
    <property type="entry name" value="NAD_kinase_C"/>
    <property type="match status" value="1"/>
</dbReference>
<evidence type="ECO:0000256" key="3">
    <source>
        <dbReference type="ARBA" id="ARBA00022857"/>
    </source>
</evidence>
<dbReference type="AlphaFoldDB" id="A0AAE3AP66"/>
<comment type="catalytic activity">
    <reaction evidence="5 6">
        <text>NAD(+) + ATP = ADP + NADP(+) + H(+)</text>
        <dbReference type="Rhea" id="RHEA:18629"/>
        <dbReference type="ChEBI" id="CHEBI:15378"/>
        <dbReference type="ChEBI" id="CHEBI:30616"/>
        <dbReference type="ChEBI" id="CHEBI:57540"/>
        <dbReference type="ChEBI" id="CHEBI:58349"/>
        <dbReference type="ChEBI" id="CHEBI:456216"/>
        <dbReference type="EC" id="2.7.1.23"/>
    </reaction>
</comment>
<keyword evidence="2 6" id="KW-0418">Kinase</keyword>
<accession>A0AAE3AP66</accession>
<keyword evidence="6" id="KW-0963">Cytoplasm</keyword>
<feature type="active site" description="Proton acceptor" evidence="6">
    <location>
        <position position="71"/>
    </location>
</feature>
<dbReference type="InterPro" id="IPR017437">
    <property type="entry name" value="ATP-NAD_kinase_PpnK-typ_C"/>
</dbReference>
<feature type="binding site" evidence="6">
    <location>
        <begin position="145"/>
        <end position="146"/>
    </location>
    <ligand>
        <name>NAD(+)</name>
        <dbReference type="ChEBI" id="CHEBI:57540"/>
    </ligand>
</feature>
<evidence type="ECO:0000256" key="7">
    <source>
        <dbReference type="SAM" id="MobiDB-lite"/>
    </source>
</evidence>
<evidence type="ECO:0000256" key="1">
    <source>
        <dbReference type="ARBA" id="ARBA00022679"/>
    </source>
</evidence>
<dbReference type="GO" id="GO:0005524">
    <property type="term" value="F:ATP binding"/>
    <property type="evidence" value="ECO:0007669"/>
    <property type="project" value="UniProtKB-KW"/>
</dbReference>
<feature type="binding site" evidence="6">
    <location>
        <begin position="186"/>
        <end position="191"/>
    </location>
    <ligand>
        <name>NAD(+)</name>
        <dbReference type="ChEBI" id="CHEBI:57540"/>
    </ligand>
</feature>
<dbReference type="Proteomes" id="UP001198962">
    <property type="component" value="Unassembled WGS sequence"/>
</dbReference>